<feature type="region of interest" description="Disordered" evidence="1">
    <location>
        <begin position="50"/>
        <end position="199"/>
    </location>
</feature>
<dbReference type="Proteomes" id="UP000283269">
    <property type="component" value="Unassembled WGS sequence"/>
</dbReference>
<organism evidence="2 3">
    <name type="scientific">Psilocybe cyanescens</name>
    <dbReference type="NCBI Taxonomy" id="93625"/>
    <lineage>
        <taxon>Eukaryota</taxon>
        <taxon>Fungi</taxon>
        <taxon>Dikarya</taxon>
        <taxon>Basidiomycota</taxon>
        <taxon>Agaricomycotina</taxon>
        <taxon>Agaricomycetes</taxon>
        <taxon>Agaricomycetidae</taxon>
        <taxon>Agaricales</taxon>
        <taxon>Agaricineae</taxon>
        <taxon>Strophariaceae</taxon>
        <taxon>Psilocybe</taxon>
    </lineage>
</organism>
<dbReference type="EMBL" id="NHYD01001946">
    <property type="protein sequence ID" value="PPQ89080.1"/>
    <property type="molecule type" value="Genomic_DNA"/>
</dbReference>
<evidence type="ECO:0000313" key="3">
    <source>
        <dbReference type="Proteomes" id="UP000283269"/>
    </source>
</evidence>
<evidence type="ECO:0000313" key="2">
    <source>
        <dbReference type="EMBL" id="PPQ89080.1"/>
    </source>
</evidence>
<gene>
    <name evidence="2" type="ORF">CVT25_006452</name>
</gene>
<feature type="compositionally biased region" description="Basic and acidic residues" evidence="1">
    <location>
        <begin position="171"/>
        <end position="184"/>
    </location>
</feature>
<protein>
    <submittedName>
        <fullName evidence="2">Uncharacterized protein</fullName>
    </submittedName>
</protein>
<name>A0A409XE94_PSICY</name>
<dbReference type="AlphaFoldDB" id="A0A409XE94"/>
<evidence type="ECO:0000256" key="1">
    <source>
        <dbReference type="SAM" id="MobiDB-lite"/>
    </source>
</evidence>
<feature type="compositionally biased region" description="Polar residues" evidence="1">
    <location>
        <begin position="52"/>
        <end position="61"/>
    </location>
</feature>
<reference evidence="2 3" key="1">
    <citation type="journal article" date="2018" name="Evol. Lett.">
        <title>Horizontal gene cluster transfer increased hallucinogenic mushroom diversity.</title>
        <authorList>
            <person name="Reynolds H.T."/>
            <person name="Vijayakumar V."/>
            <person name="Gluck-Thaler E."/>
            <person name="Korotkin H.B."/>
            <person name="Matheny P.B."/>
            <person name="Slot J.C."/>
        </authorList>
    </citation>
    <scope>NUCLEOTIDE SEQUENCE [LARGE SCALE GENOMIC DNA]</scope>
    <source>
        <strain evidence="2 3">2631</strain>
    </source>
</reference>
<dbReference type="InParanoid" id="A0A409XE94"/>
<comment type="caution">
    <text evidence="2">The sequence shown here is derived from an EMBL/GenBank/DDBJ whole genome shotgun (WGS) entry which is preliminary data.</text>
</comment>
<keyword evidence="3" id="KW-1185">Reference proteome</keyword>
<proteinExistence type="predicted"/>
<sequence length="199" mass="21316">MSKERDWPASLENSVKAALPRYTGTTVDVNFNNIAKLPRYATFGKLSEASKEATSTGQANTVEGGLKSNISGASSGDAFIPSRRVRSVPGGPHTDIFDHGDEGDALSQAPPRVPDAQPISVSKTAPQAVQEAADEHVGLDFTSDIKPSRRVRENPGGNSSLSNFWDVEETAEFKPTRRVREGPGGRDSISEVSYVPQGY</sequence>
<dbReference type="OrthoDB" id="4062651at2759"/>
<accession>A0A409XE94</accession>